<protein>
    <submittedName>
        <fullName evidence="2">Uncharacterized protein</fullName>
    </submittedName>
</protein>
<evidence type="ECO:0000256" key="1">
    <source>
        <dbReference type="SAM" id="MobiDB-lite"/>
    </source>
</evidence>
<gene>
    <name evidence="2" type="ORF">Q7C36_013145</name>
</gene>
<accession>A0AA88MKR6</accession>
<name>A0AA88MKR6_TACVA</name>
<reference evidence="2" key="1">
    <citation type="submission" date="2023-08" db="EMBL/GenBank/DDBJ databases">
        <title>Pelteobagrus vachellii genome.</title>
        <authorList>
            <person name="Liu H."/>
        </authorList>
    </citation>
    <scope>NUCLEOTIDE SEQUENCE</scope>
    <source>
        <strain evidence="2">PRFRI_2022a</strain>
        <tissue evidence="2">Muscle</tissue>
    </source>
</reference>
<dbReference type="Proteomes" id="UP001187315">
    <property type="component" value="Unassembled WGS sequence"/>
</dbReference>
<feature type="compositionally biased region" description="Basic and acidic residues" evidence="1">
    <location>
        <begin position="1"/>
        <end position="10"/>
    </location>
</feature>
<feature type="region of interest" description="Disordered" evidence="1">
    <location>
        <begin position="1"/>
        <end position="63"/>
    </location>
</feature>
<evidence type="ECO:0000313" key="3">
    <source>
        <dbReference type="Proteomes" id="UP001187315"/>
    </source>
</evidence>
<evidence type="ECO:0000313" key="2">
    <source>
        <dbReference type="EMBL" id="KAK2838331.1"/>
    </source>
</evidence>
<organism evidence="2 3">
    <name type="scientific">Tachysurus vachellii</name>
    <name type="common">Darkbarbel catfish</name>
    <name type="synonym">Pelteobagrus vachellii</name>
    <dbReference type="NCBI Taxonomy" id="175792"/>
    <lineage>
        <taxon>Eukaryota</taxon>
        <taxon>Metazoa</taxon>
        <taxon>Chordata</taxon>
        <taxon>Craniata</taxon>
        <taxon>Vertebrata</taxon>
        <taxon>Euteleostomi</taxon>
        <taxon>Actinopterygii</taxon>
        <taxon>Neopterygii</taxon>
        <taxon>Teleostei</taxon>
        <taxon>Ostariophysi</taxon>
        <taxon>Siluriformes</taxon>
        <taxon>Bagridae</taxon>
        <taxon>Tachysurus</taxon>
    </lineage>
</organism>
<comment type="caution">
    <text evidence="2">The sequence shown here is derived from an EMBL/GenBank/DDBJ whole genome shotgun (WGS) entry which is preliminary data.</text>
</comment>
<dbReference type="EMBL" id="JAVHJS010000013">
    <property type="protein sequence ID" value="KAK2838331.1"/>
    <property type="molecule type" value="Genomic_DNA"/>
</dbReference>
<keyword evidence="3" id="KW-1185">Reference proteome</keyword>
<sequence length="107" mass="12782">MDRWEKEKRSINSQGWEEEEDVENKKERKTSRIDYEEEERQKQDREEKKDGISRKRRRRESADVRLSCRRGLLHQPTFITSDNVSIPAGQLANERLSVVPLDLNTKL</sequence>
<proteinExistence type="predicted"/>
<feature type="compositionally biased region" description="Basic and acidic residues" evidence="1">
    <location>
        <begin position="23"/>
        <end position="53"/>
    </location>
</feature>
<dbReference type="AlphaFoldDB" id="A0AA88MKR6"/>